<gene>
    <name evidence="1" type="ORF">ACFO3S_02615</name>
</gene>
<sequence>MSGWHISKEQYETLLTYFGCGDFEKAKIVVFGIEEGTGGYEIEENVMARVHSFGSFDSNGKLISAINAPSRDQGYWEPNGQSGGRKVREYIAQRDGVMPKKKAVKGGFNEIVARICLELEQPNFAPNYWFQFMGHNKKAAEMIRKRRESLFQTDSDDAIHTALTDLKPLPRKDMKKWCSEYEPSATQFGIDHGLYEKAFSLKYDEEYADPNTNYTEDVKKRLAILRNVFNRIEAPIVVGLGEIPVKKRILEKIFPEACFESFASNVSPRHSGLKADMRLPNRTVTVLLLPFPDRTSSEWSKREDERETAGAFMLRYFQEITQNLIKPALGL</sequence>
<dbReference type="EMBL" id="JBHSEP010000001">
    <property type="protein sequence ID" value="MFC4597120.1"/>
    <property type="molecule type" value="Genomic_DNA"/>
</dbReference>
<evidence type="ECO:0000313" key="2">
    <source>
        <dbReference type="Proteomes" id="UP001596028"/>
    </source>
</evidence>
<reference evidence="2" key="1">
    <citation type="journal article" date="2019" name="Int. J. Syst. Evol. Microbiol.">
        <title>The Global Catalogue of Microorganisms (GCM) 10K type strain sequencing project: providing services to taxonomists for standard genome sequencing and annotation.</title>
        <authorList>
            <consortium name="The Broad Institute Genomics Platform"/>
            <consortium name="The Broad Institute Genome Sequencing Center for Infectious Disease"/>
            <person name="Wu L."/>
            <person name="Ma J."/>
        </authorList>
    </citation>
    <scope>NUCLEOTIDE SEQUENCE [LARGE SCALE GENOMIC DNA]</scope>
    <source>
        <strain evidence="2">CCUG 49571</strain>
    </source>
</reference>
<name>A0ABV9F5A1_9BACL</name>
<comment type="caution">
    <text evidence="1">The sequence shown here is derived from an EMBL/GenBank/DDBJ whole genome shotgun (WGS) entry which is preliminary data.</text>
</comment>
<accession>A0ABV9F5A1</accession>
<organism evidence="1 2">
    <name type="scientific">Cohnella hongkongensis</name>
    <dbReference type="NCBI Taxonomy" id="178337"/>
    <lineage>
        <taxon>Bacteria</taxon>
        <taxon>Bacillati</taxon>
        <taxon>Bacillota</taxon>
        <taxon>Bacilli</taxon>
        <taxon>Bacillales</taxon>
        <taxon>Paenibacillaceae</taxon>
        <taxon>Cohnella</taxon>
    </lineage>
</organism>
<dbReference type="Proteomes" id="UP001596028">
    <property type="component" value="Unassembled WGS sequence"/>
</dbReference>
<protein>
    <submittedName>
        <fullName evidence="1">Uncharacterized protein</fullName>
    </submittedName>
</protein>
<dbReference type="RefSeq" id="WP_378091915.1">
    <property type="nucleotide sequence ID" value="NZ_JBHSEP010000001.1"/>
</dbReference>
<keyword evidence="2" id="KW-1185">Reference proteome</keyword>
<proteinExistence type="predicted"/>
<evidence type="ECO:0000313" key="1">
    <source>
        <dbReference type="EMBL" id="MFC4597120.1"/>
    </source>
</evidence>